<dbReference type="GO" id="GO:0006955">
    <property type="term" value="P:immune response"/>
    <property type="evidence" value="ECO:0007669"/>
    <property type="project" value="InterPro"/>
</dbReference>
<dbReference type="Gene3D" id="2.60.120.40">
    <property type="match status" value="1"/>
</dbReference>
<evidence type="ECO:0000256" key="2">
    <source>
        <dbReference type="SAM" id="MobiDB-lite"/>
    </source>
</evidence>
<comment type="caution">
    <text evidence="5">The sequence shown here is derived from an EMBL/GenBank/DDBJ whole genome shotgun (WGS) entry which is preliminary data.</text>
</comment>
<feature type="compositionally biased region" description="Polar residues" evidence="2">
    <location>
        <begin position="214"/>
        <end position="223"/>
    </location>
</feature>
<evidence type="ECO:0000256" key="1">
    <source>
        <dbReference type="ARBA" id="ARBA00008670"/>
    </source>
</evidence>
<keyword evidence="3" id="KW-0812">Transmembrane</keyword>
<comment type="similarity">
    <text evidence="1">Belongs to the tumor necrosis factor family.</text>
</comment>
<dbReference type="InterPro" id="IPR008983">
    <property type="entry name" value="Tumour_necrosis_fac-like_dom"/>
</dbReference>
<keyword evidence="6" id="KW-1185">Reference proteome</keyword>
<organism evidence="5 6">
    <name type="scientific">Dreissena polymorpha</name>
    <name type="common">Zebra mussel</name>
    <name type="synonym">Mytilus polymorpha</name>
    <dbReference type="NCBI Taxonomy" id="45954"/>
    <lineage>
        <taxon>Eukaryota</taxon>
        <taxon>Metazoa</taxon>
        <taxon>Spiralia</taxon>
        <taxon>Lophotrochozoa</taxon>
        <taxon>Mollusca</taxon>
        <taxon>Bivalvia</taxon>
        <taxon>Autobranchia</taxon>
        <taxon>Heteroconchia</taxon>
        <taxon>Euheterodonta</taxon>
        <taxon>Imparidentia</taxon>
        <taxon>Neoheterodontei</taxon>
        <taxon>Myida</taxon>
        <taxon>Dreissenoidea</taxon>
        <taxon>Dreissenidae</taxon>
        <taxon>Dreissena</taxon>
    </lineage>
</organism>
<keyword evidence="3" id="KW-1133">Transmembrane helix</keyword>
<evidence type="ECO:0000313" key="5">
    <source>
        <dbReference type="EMBL" id="KAH3804744.1"/>
    </source>
</evidence>
<feature type="transmembrane region" description="Helical" evidence="3">
    <location>
        <begin position="36"/>
        <end position="57"/>
    </location>
</feature>
<dbReference type="Proteomes" id="UP000828390">
    <property type="component" value="Unassembled WGS sequence"/>
</dbReference>
<dbReference type="PROSITE" id="PS50049">
    <property type="entry name" value="THD_2"/>
    <property type="match status" value="1"/>
</dbReference>
<dbReference type="GO" id="GO:0016020">
    <property type="term" value="C:membrane"/>
    <property type="evidence" value="ECO:0007669"/>
    <property type="project" value="InterPro"/>
</dbReference>
<name>A0A9D4FSR5_DREPO</name>
<accession>A0A9D4FSR5</accession>
<keyword evidence="3" id="KW-0472">Membrane</keyword>
<dbReference type="InterPro" id="IPR006052">
    <property type="entry name" value="TNF_dom"/>
</dbReference>
<gene>
    <name evidence="5" type="ORF">DPMN_133033</name>
</gene>
<dbReference type="EMBL" id="JAIWYP010000006">
    <property type="protein sequence ID" value="KAH3804744.1"/>
    <property type="molecule type" value="Genomic_DNA"/>
</dbReference>
<feature type="compositionally biased region" description="Acidic residues" evidence="2">
    <location>
        <begin position="189"/>
        <end position="202"/>
    </location>
</feature>
<protein>
    <recommendedName>
        <fullName evidence="4">THD domain-containing protein</fullName>
    </recommendedName>
</protein>
<sequence>MAEYGKLQEIRNLSFKSNSDLFDSDTRGLSRRCTTLIVASVVVCVLMSAVSVAAAVVCCKAWTAMNAGLLNTVSGTGFYMYPQQSLPTTHKDTHSFDYLHNALKVEGTRAPVLSSVKNDKAEGVTAVSQLSDADKFDSIDNDHVDVEEEDEEDDDDSMNVDQYGIKDDIVTTLDLDDDAEYADIDSFEILEAENDEEEDIDGSDASGAGDLETGSGTVGQSRDGNSELKTRSRVSRSAAKPKNKNKKKDNKNTKKMTKLITDLEARLTAMNASFYRDLNERLAVLNNTFYQKDRPSAHYSGNTGIKAAHFKAVKADKFGTEKEALRIFEPASWVEEASSPVTYSIESGQARVKEGGLYLVYAMCLNRGNRSDKNVSIQTKSGADGTTIIKQFYCQNGMYQASGPVTSLQSCFVQGMVMLSANDTIEIHGRSTEIQLGHGTNFGVIQLSRRLAS</sequence>
<feature type="domain" description="THD" evidence="4">
    <location>
        <begin position="306"/>
        <end position="447"/>
    </location>
</feature>
<evidence type="ECO:0000313" key="6">
    <source>
        <dbReference type="Proteomes" id="UP000828390"/>
    </source>
</evidence>
<dbReference type="AlphaFoldDB" id="A0A9D4FSR5"/>
<reference evidence="5" key="1">
    <citation type="journal article" date="2019" name="bioRxiv">
        <title>The Genome of the Zebra Mussel, Dreissena polymorpha: A Resource for Invasive Species Research.</title>
        <authorList>
            <person name="McCartney M.A."/>
            <person name="Auch B."/>
            <person name="Kono T."/>
            <person name="Mallez S."/>
            <person name="Zhang Y."/>
            <person name="Obille A."/>
            <person name="Becker A."/>
            <person name="Abrahante J.E."/>
            <person name="Garbe J."/>
            <person name="Badalamenti J.P."/>
            <person name="Herman A."/>
            <person name="Mangelson H."/>
            <person name="Liachko I."/>
            <person name="Sullivan S."/>
            <person name="Sone E.D."/>
            <person name="Koren S."/>
            <person name="Silverstein K.A.T."/>
            <person name="Beckman K.B."/>
            <person name="Gohl D.M."/>
        </authorList>
    </citation>
    <scope>NUCLEOTIDE SEQUENCE</scope>
    <source>
        <strain evidence="5">Duluth1</strain>
        <tissue evidence="5">Whole animal</tissue>
    </source>
</reference>
<feature type="compositionally biased region" description="Basic residues" evidence="2">
    <location>
        <begin position="231"/>
        <end position="255"/>
    </location>
</feature>
<dbReference type="SUPFAM" id="SSF49842">
    <property type="entry name" value="TNF-like"/>
    <property type="match status" value="1"/>
</dbReference>
<feature type="region of interest" description="Disordered" evidence="2">
    <location>
        <begin position="189"/>
        <end position="255"/>
    </location>
</feature>
<reference evidence="5" key="2">
    <citation type="submission" date="2020-11" db="EMBL/GenBank/DDBJ databases">
        <authorList>
            <person name="McCartney M.A."/>
            <person name="Auch B."/>
            <person name="Kono T."/>
            <person name="Mallez S."/>
            <person name="Becker A."/>
            <person name="Gohl D.M."/>
            <person name="Silverstein K.A.T."/>
            <person name="Koren S."/>
            <person name="Bechman K.B."/>
            <person name="Herman A."/>
            <person name="Abrahante J.E."/>
            <person name="Garbe J."/>
        </authorList>
    </citation>
    <scope>NUCLEOTIDE SEQUENCE</scope>
    <source>
        <strain evidence="5">Duluth1</strain>
        <tissue evidence="5">Whole animal</tissue>
    </source>
</reference>
<evidence type="ECO:0000259" key="4">
    <source>
        <dbReference type="PROSITE" id="PS50049"/>
    </source>
</evidence>
<evidence type="ECO:0000256" key="3">
    <source>
        <dbReference type="SAM" id="Phobius"/>
    </source>
</evidence>
<dbReference type="GO" id="GO:0005164">
    <property type="term" value="F:tumor necrosis factor receptor binding"/>
    <property type="evidence" value="ECO:0007669"/>
    <property type="project" value="InterPro"/>
</dbReference>
<proteinExistence type="inferred from homology"/>